<evidence type="ECO:0000313" key="1">
    <source>
        <dbReference type="EMBL" id="GKX29189.1"/>
    </source>
</evidence>
<comment type="caution">
    <text evidence="1">The sequence shown here is derived from an EMBL/GenBank/DDBJ whole genome shotgun (WGS) entry which is preliminary data.</text>
</comment>
<dbReference type="RefSeq" id="WP_281814488.1">
    <property type="nucleotide sequence ID" value="NZ_BRLB01000003.1"/>
</dbReference>
<dbReference type="Pfam" id="PF20765">
    <property type="entry name" value="Phage_tail_terminator_8"/>
    <property type="match status" value="1"/>
</dbReference>
<evidence type="ECO:0000313" key="2">
    <source>
        <dbReference type="Proteomes" id="UP001144256"/>
    </source>
</evidence>
<dbReference type="Proteomes" id="UP001144256">
    <property type="component" value="Unassembled WGS sequence"/>
</dbReference>
<keyword evidence="2" id="KW-1185">Reference proteome</keyword>
<gene>
    <name evidence="1" type="ORF">SH1V18_16690</name>
</gene>
<protein>
    <recommendedName>
        <fullName evidence="3">Phage protein</fullName>
    </recommendedName>
</protein>
<sequence>MITKDVIEKLKSSYPDIPIYLEESTQKFEAPCFYVKLLDSTQNQLISNRYIRKNSYELLYYSINTEECEVVANDLYEKMEFLFDIKAKGRNMHYKIDNKVLHFFVEYKIRLIKECEEMPKLQNMEVNEYGRENNHQEI</sequence>
<dbReference type="InterPro" id="IPR049254">
    <property type="entry name" value="Phage_tail_terminator"/>
</dbReference>
<accession>A0A9W5Y9S5</accession>
<organism evidence="1 2">
    <name type="scientific">Vallitalea longa</name>
    <dbReference type="NCBI Taxonomy" id="2936439"/>
    <lineage>
        <taxon>Bacteria</taxon>
        <taxon>Bacillati</taxon>
        <taxon>Bacillota</taxon>
        <taxon>Clostridia</taxon>
        <taxon>Lachnospirales</taxon>
        <taxon>Vallitaleaceae</taxon>
        <taxon>Vallitalea</taxon>
    </lineage>
</organism>
<evidence type="ECO:0008006" key="3">
    <source>
        <dbReference type="Google" id="ProtNLM"/>
    </source>
</evidence>
<name>A0A9W5Y9S5_9FIRM</name>
<proteinExistence type="predicted"/>
<dbReference type="EMBL" id="BRLB01000003">
    <property type="protein sequence ID" value="GKX29189.1"/>
    <property type="molecule type" value="Genomic_DNA"/>
</dbReference>
<dbReference type="AlphaFoldDB" id="A0A9W5Y9S5"/>
<reference evidence="1" key="1">
    <citation type="submission" date="2022-06" db="EMBL/GenBank/DDBJ databases">
        <title>Vallitalea longa sp. nov., an anaerobic bacterium isolated from marine sediment.</title>
        <authorList>
            <person name="Hirano S."/>
            <person name="Terahara T."/>
            <person name="Mori K."/>
            <person name="Hamada M."/>
            <person name="Matsumoto R."/>
            <person name="Kobayashi T."/>
        </authorList>
    </citation>
    <scope>NUCLEOTIDE SEQUENCE</scope>
    <source>
        <strain evidence="1">SH18-1</strain>
    </source>
</reference>